<accession>A0ABQ7BP35</accession>
<gene>
    <name evidence="1" type="ORF">DY000_02039103</name>
</gene>
<reference evidence="1 2" key="1">
    <citation type="journal article" date="2020" name="BMC Genomics">
        <title>Intraspecific diversification of the crop wild relative Brassica cretica Lam. using demographic model selection.</title>
        <authorList>
            <person name="Kioukis A."/>
            <person name="Michalopoulou V.A."/>
            <person name="Briers L."/>
            <person name="Pirintsos S."/>
            <person name="Studholme D.J."/>
            <person name="Pavlidis P."/>
            <person name="Sarris P.F."/>
        </authorList>
    </citation>
    <scope>NUCLEOTIDE SEQUENCE [LARGE SCALE GENOMIC DNA]</scope>
    <source>
        <strain evidence="2">cv. PFS-1207/04</strain>
    </source>
</reference>
<dbReference type="EMBL" id="QGKV02001507">
    <property type="protein sequence ID" value="KAF3534492.1"/>
    <property type="molecule type" value="Genomic_DNA"/>
</dbReference>
<protein>
    <submittedName>
        <fullName evidence="1">Uncharacterized protein</fullName>
    </submittedName>
</protein>
<name>A0ABQ7BP35_BRACR</name>
<evidence type="ECO:0000313" key="2">
    <source>
        <dbReference type="Proteomes" id="UP000266723"/>
    </source>
</evidence>
<proteinExistence type="predicted"/>
<sequence>MEQSYLIQADMSFVNERLLHLAVMVFLTSLSKVLKVCSREMSVVVESIVSLPPDMDQACVCIFV</sequence>
<comment type="caution">
    <text evidence="1">The sequence shown here is derived from an EMBL/GenBank/DDBJ whole genome shotgun (WGS) entry which is preliminary data.</text>
</comment>
<organism evidence="1 2">
    <name type="scientific">Brassica cretica</name>
    <name type="common">Mustard</name>
    <dbReference type="NCBI Taxonomy" id="69181"/>
    <lineage>
        <taxon>Eukaryota</taxon>
        <taxon>Viridiplantae</taxon>
        <taxon>Streptophyta</taxon>
        <taxon>Embryophyta</taxon>
        <taxon>Tracheophyta</taxon>
        <taxon>Spermatophyta</taxon>
        <taxon>Magnoliopsida</taxon>
        <taxon>eudicotyledons</taxon>
        <taxon>Gunneridae</taxon>
        <taxon>Pentapetalae</taxon>
        <taxon>rosids</taxon>
        <taxon>malvids</taxon>
        <taxon>Brassicales</taxon>
        <taxon>Brassicaceae</taxon>
        <taxon>Brassiceae</taxon>
        <taxon>Brassica</taxon>
    </lineage>
</organism>
<evidence type="ECO:0000313" key="1">
    <source>
        <dbReference type="EMBL" id="KAF3534492.1"/>
    </source>
</evidence>
<keyword evidence="2" id="KW-1185">Reference proteome</keyword>
<dbReference type="Proteomes" id="UP000266723">
    <property type="component" value="Unassembled WGS sequence"/>
</dbReference>